<organism evidence="1 2">
    <name type="scientific">Polarella glacialis</name>
    <name type="common">Dinoflagellate</name>
    <dbReference type="NCBI Taxonomy" id="89957"/>
    <lineage>
        <taxon>Eukaryota</taxon>
        <taxon>Sar</taxon>
        <taxon>Alveolata</taxon>
        <taxon>Dinophyceae</taxon>
        <taxon>Suessiales</taxon>
        <taxon>Suessiaceae</taxon>
        <taxon>Polarella</taxon>
    </lineage>
</organism>
<keyword evidence="2" id="KW-1185">Reference proteome</keyword>
<reference evidence="1" key="1">
    <citation type="submission" date="2021-02" db="EMBL/GenBank/DDBJ databases">
        <authorList>
            <person name="Dougan E. K."/>
            <person name="Rhodes N."/>
            <person name="Thang M."/>
            <person name="Chan C."/>
        </authorList>
    </citation>
    <scope>NUCLEOTIDE SEQUENCE</scope>
</reference>
<sequence length="459" mass="51622">MALGPHVTLRRTTQPRFIPLHPNLVHFSELLSKLEHVPARVDEIRRNRHSFLIYHAPSHSDLQALFGVLYAKLSGKHQRDLCLSLIERTEDRDVLVAYIHKTDKAVLVNAGIGLNLSDDVWVNRAMKLSTTPADCKADVVATMTALCKCSKSSMTTMLYDEHDKYVTLEYVDEATRELSDDQLRSLEFIIQQASSKNMTGFSLAFHRGKVQLKERRFARQSVEDNIHLITKKNAALHLQAMSEFRPEWSALPMEVFDRSLVGGHQGPLTIGDFFADKRLYSQTSLLIGGTSRYGKTELLKAQFFLLSLRLRGKDPVLGFVQTVDKLKVVQDHLSRGSCLLLDDIDPSDREQLIHSSHGIWKSLLAVASPADVRGRNSDASIASGVPRGITTNLESADEWISSITVKEVDQLAIRSRLCFVNVRERLWVRDEPPANSVRILQPVMTSTDAEAAMEAMLMR</sequence>
<name>A0A813E510_POLGL</name>
<dbReference type="Proteomes" id="UP000654075">
    <property type="component" value="Unassembled WGS sequence"/>
</dbReference>
<accession>A0A813E510</accession>
<dbReference type="EMBL" id="CAJNNV010006677">
    <property type="protein sequence ID" value="CAE8593931.1"/>
    <property type="molecule type" value="Genomic_DNA"/>
</dbReference>
<gene>
    <name evidence="1" type="ORF">PGLA1383_LOCUS12513</name>
</gene>
<comment type="caution">
    <text evidence="1">The sequence shown here is derived from an EMBL/GenBank/DDBJ whole genome shotgun (WGS) entry which is preliminary data.</text>
</comment>
<dbReference type="AlphaFoldDB" id="A0A813E510"/>
<evidence type="ECO:0000313" key="1">
    <source>
        <dbReference type="EMBL" id="CAE8593931.1"/>
    </source>
</evidence>
<proteinExistence type="predicted"/>
<protein>
    <submittedName>
        <fullName evidence="1">Uncharacterized protein</fullName>
    </submittedName>
</protein>
<evidence type="ECO:0000313" key="2">
    <source>
        <dbReference type="Proteomes" id="UP000654075"/>
    </source>
</evidence>